<evidence type="ECO:0000259" key="4">
    <source>
        <dbReference type="PROSITE" id="PS51857"/>
    </source>
</evidence>
<dbReference type="PANTHER" id="PTHR12962">
    <property type="entry name" value="CALCIUM-REGULATED HEAT STABLE PROTEIN CRHSP-24-RELATED"/>
    <property type="match status" value="1"/>
</dbReference>
<sequence>MRHEGKLKDWNDGKGFGFIAPTAGGPRVFVHISAFPGGGRRPRVNEPVTYHVTRDSRNRLRAQKVLFQKAARYASARSKGLVMACGVAAAFFALLAALNAVGHVPLTLVGAYALLSVITFAMYGFDKAAAQKGRRRTPEATLLFGGLIGGWPGALVAQRFFRHKTRKQPFQVIFWCAATANCAALAWLLYTGETASFLVNLRLG</sequence>
<feature type="transmembrane region" description="Helical" evidence="3">
    <location>
        <begin position="106"/>
        <end position="125"/>
    </location>
</feature>
<dbReference type="InterPro" id="IPR019844">
    <property type="entry name" value="CSD_CS"/>
</dbReference>
<dbReference type="AlphaFoldDB" id="A0A1I7ILQ2"/>
<dbReference type="PROSITE" id="PS00352">
    <property type="entry name" value="CSD_1"/>
    <property type="match status" value="1"/>
</dbReference>
<dbReference type="InterPro" id="IPR052069">
    <property type="entry name" value="Ca-reg_mRNA-binding_domain"/>
</dbReference>
<keyword evidence="3" id="KW-1133">Transmembrane helix</keyword>
<name>A0A1I7ILQ2_9GAMM</name>
<dbReference type="EMBL" id="FPBP01000007">
    <property type="protein sequence ID" value="SFU73850.1"/>
    <property type="molecule type" value="Genomic_DNA"/>
</dbReference>
<evidence type="ECO:0000256" key="1">
    <source>
        <dbReference type="ARBA" id="ARBA00022553"/>
    </source>
</evidence>
<keyword evidence="1" id="KW-0597">Phosphoprotein</keyword>
<evidence type="ECO:0000313" key="6">
    <source>
        <dbReference type="Proteomes" id="UP000198693"/>
    </source>
</evidence>
<evidence type="ECO:0000256" key="2">
    <source>
        <dbReference type="RuleBase" id="RU000408"/>
    </source>
</evidence>
<dbReference type="InterPro" id="IPR012340">
    <property type="entry name" value="NA-bd_OB-fold"/>
</dbReference>
<reference evidence="6" key="1">
    <citation type="submission" date="2016-10" db="EMBL/GenBank/DDBJ databases">
        <authorList>
            <person name="Varghese N."/>
            <person name="Submissions S."/>
        </authorList>
    </citation>
    <scope>NUCLEOTIDE SEQUENCE [LARGE SCALE GENOMIC DNA]</scope>
    <source>
        <strain evidence="6">CGMCC 1.6981</strain>
    </source>
</reference>
<dbReference type="SUPFAM" id="SSF50249">
    <property type="entry name" value="Nucleic acid-binding proteins"/>
    <property type="match status" value="1"/>
</dbReference>
<dbReference type="InterPro" id="IPR010718">
    <property type="entry name" value="DUF1294"/>
</dbReference>
<proteinExistence type="predicted"/>
<feature type="transmembrane region" description="Helical" evidence="3">
    <location>
        <begin position="172"/>
        <end position="190"/>
    </location>
</feature>
<dbReference type="OrthoDB" id="72963at2"/>
<keyword evidence="3" id="KW-0812">Transmembrane</keyword>
<dbReference type="CDD" id="cd04458">
    <property type="entry name" value="CSP_CDS"/>
    <property type="match status" value="1"/>
</dbReference>
<dbReference type="InterPro" id="IPR011129">
    <property type="entry name" value="CSD"/>
</dbReference>
<accession>A0A1I7ILQ2</accession>
<dbReference type="GO" id="GO:0043488">
    <property type="term" value="P:regulation of mRNA stability"/>
    <property type="evidence" value="ECO:0007669"/>
    <property type="project" value="TreeGrafter"/>
</dbReference>
<dbReference type="Gene3D" id="2.40.50.140">
    <property type="entry name" value="Nucleic acid-binding proteins"/>
    <property type="match status" value="1"/>
</dbReference>
<dbReference type="PROSITE" id="PS51857">
    <property type="entry name" value="CSD_2"/>
    <property type="match status" value="1"/>
</dbReference>
<keyword evidence="6" id="KW-1185">Reference proteome</keyword>
<dbReference type="Pfam" id="PF00313">
    <property type="entry name" value="CSD"/>
    <property type="match status" value="1"/>
</dbReference>
<protein>
    <submittedName>
        <fullName evidence="5">Uncharacterized membrane protein YsdA, DUF1294 family</fullName>
    </submittedName>
</protein>
<dbReference type="PANTHER" id="PTHR12962:SF1">
    <property type="entry name" value="COLD SHOCK DOMAIN-CONTAINING PROTEIN CG9705"/>
    <property type="match status" value="1"/>
</dbReference>
<keyword evidence="3" id="KW-0472">Membrane</keyword>
<dbReference type="GO" id="GO:0003730">
    <property type="term" value="F:mRNA 3'-UTR binding"/>
    <property type="evidence" value="ECO:0007669"/>
    <property type="project" value="TreeGrafter"/>
</dbReference>
<dbReference type="SMART" id="SM00357">
    <property type="entry name" value="CSP"/>
    <property type="match status" value="1"/>
</dbReference>
<gene>
    <name evidence="5" type="ORF">SAMN04487955_107121</name>
</gene>
<dbReference type="Proteomes" id="UP000198693">
    <property type="component" value="Unassembled WGS sequence"/>
</dbReference>
<dbReference type="GO" id="GO:0005829">
    <property type="term" value="C:cytosol"/>
    <property type="evidence" value="ECO:0007669"/>
    <property type="project" value="UniProtKB-ARBA"/>
</dbReference>
<dbReference type="InterPro" id="IPR002059">
    <property type="entry name" value="CSP_DNA-bd"/>
</dbReference>
<comment type="subcellular location">
    <subcellularLocation>
        <location evidence="2">Cytoplasm</location>
    </subcellularLocation>
</comment>
<dbReference type="RefSeq" id="WP_089795850.1">
    <property type="nucleotide sequence ID" value="NZ_FPBP01000007.1"/>
</dbReference>
<feature type="domain" description="CSD" evidence="4">
    <location>
        <begin position="2"/>
        <end position="67"/>
    </location>
</feature>
<dbReference type="Pfam" id="PF06961">
    <property type="entry name" value="DUF1294"/>
    <property type="match status" value="1"/>
</dbReference>
<evidence type="ECO:0000313" key="5">
    <source>
        <dbReference type="EMBL" id="SFU73850.1"/>
    </source>
</evidence>
<evidence type="ECO:0000256" key="3">
    <source>
        <dbReference type="SAM" id="Phobius"/>
    </source>
</evidence>
<feature type="transmembrane region" description="Helical" evidence="3">
    <location>
        <begin position="81"/>
        <end position="100"/>
    </location>
</feature>
<organism evidence="5 6">
    <name type="scientific">Halomonas korlensis</name>
    <dbReference type="NCBI Taxonomy" id="463301"/>
    <lineage>
        <taxon>Bacteria</taxon>
        <taxon>Pseudomonadati</taxon>
        <taxon>Pseudomonadota</taxon>
        <taxon>Gammaproteobacteria</taxon>
        <taxon>Oceanospirillales</taxon>
        <taxon>Halomonadaceae</taxon>
        <taxon>Halomonas</taxon>
    </lineage>
</organism>
<dbReference type="STRING" id="463301.SAMN04487955_107121"/>